<dbReference type="Pfam" id="PF07883">
    <property type="entry name" value="Cupin_2"/>
    <property type="match status" value="1"/>
</dbReference>
<dbReference type="Gene3D" id="2.60.120.10">
    <property type="entry name" value="Jelly Rolls"/>
    <property type="match status" value="1"/>
</dbReference>
<gene>
    <name evidence="2" type="ORF">HNR46_002816</name>
</gene>
<keyword evidence="2" id="KW-0413">Isomerase</keyword>
<name>A0A840VFH8_9BACT</name>
<proteinExistence type="predicted"/>
<dbReference type="PANTHER" id="PTHR36114:SF4">
    <property type="entry name" value="CUPIN 2 CONSERVED BARREL DOMAIN-CONTAINING PROTEIN"/>
    <property type="match status" value="1"/>
</dbReference>
<dbReference type="InterPro" id="IPR014710">
    <property type="entry name" value="RmlC-like_jellyroll"/>
</dbReference>
<dbReference type="InterPro" id="IPR011051">
    <property type="entry name" value="RmlC_Cupin_sf"/>
</dbReference>
<feature type="domain" description="Cupin type-2" evidence="1">
    <location>
        <begin position="43"/>
        <end position="106"/>
    </location>
</feature>
<sequence>MEGMEVRQLADQAPFTTKDGSTIRSILDASNAPVAQQSLAEASLPIGRATDRHYHRESEEIYFILEGRGVMEIDGEEREVVVGDGILIPAGAWHQIRSIEPLRFLCCCAPPYRHEDTYFE</sequence>
<organism evidence="2 3">
    <name type="scientific">Haloferula luteola</name>
    <dbReference type="NCBI Taxonomy" id="595692"/>
    <lineage>
        <taxon>Bacteria</taxon>
        <taxon>Pseudomonadati</taxon>
        <taxon>Verrucomicrobiota</taxon>
        <taxon>Verrucomicrobiia</taxon>
        <taxon>Verrucomicrobiales</taxon>
        <taxon>Verrucomicrobiaceae</taxon>
        <taxon>Haloferula</taxon>
    </lineage>
</organism>
<dbReference type="Proteomes" id="UP000557717">
    <property type="component" value="Unassembled WGS sequence"/>
</dbReference>
<reference evidence="2 3" key="1">
    <citation type="submission" date="2020-08" db="EMBL/GenBank/DDBJ databases">
        <title>Genomic Encyclopedia of Type Strains, Phase IV (KMG-IV): sequencing the most valuable type-strain genomes for metagenomic binning, comparative biology and taxonomic classification.</title>
        <authorList>
            <person name="Goeker M."/>
        </authorList>
    </citation>
    <scope>NUCLEOTIDE SEQUENCE [LARGE SCALE GENOMIC DNA]</scope>
    <source>
        <strain evidence="2 3">YC6886</strain>
    </source>
</reference>
<dbReference type="SUPFAM" id="SSF51182">
    <property type="entry name" value="RmlC-like cupins"/>
    <property type="match status" value="1"/>
</dbReference>
<dbReference type="InterPro" id="IPR052044">
    <property type="entry name" value="PKS_Associated_Protein"/>
</dbReference>
<dbReference type="CDD" id="cd02214">
    <property type="entry name" value="cupin_MJ1618"/>
    <property type="match status" value="1"/>
</dbReference>
<dbReference type="InterPro" id="IPR013096">
    <property type="entry name" value="Cupin_2"/>
</dbReference>
<protein>
    <submittedName>
        <fullName evidence="2">Mannose-6-phosphate isomerase-like protein (Cupin superfamily)</fullName>
    </submittedName>
</protein>
<accession>A0A840VFH8</accession>
<dbReference type="PANTHER" id="PTHR36114">
    <property type="entry name" value="16.7 KDA PROTEIN IN WHIE LOCUS"/>
    <property type="match status" value="1"/>
</dbReference>
<dbReference type="EMBL" id="JACHFD010000013">
    <property type="protein sequence ID" value="MBB5352570.1"/>
    <property type="molecule type" value="Genomic_DNA"/>
</dbReference>
<dbReference type="AlphaFoldDB" id="A0A840VFH8"/>
<keyword evidence="3" id="KW-1185">Reference proteome</keyword>
<dbReference type="GO" id="GO:0016853">
    <property type="term" value="F:isomerase activity"/>
    <property type="evidence" value="ECO:0007669"/>
    <property type="project" value="UniProtKB-KW"/>
</dbReference>
<evidence type="ECO:0000313" key="2">
    <source>
        <dbReference type="EMBL" id="MBB5352570.1"/>
    </source>
</evidence>
<evidence type="ECO:0000313" key="3">
    <source>
        <dbReference type="Proteomes" id="UP000557717"/>
    </source>
</evidence>
<evidence type="ECO:0000259" key="1">
    <source>
        <dbReference type="Pfam" id="PF07883"/>
    </source>
</evidence>
<comment type="caution">
    <text evidence="2">The sequence shown here is derived from an EMBL/GenBank/DDBJ whole genome shotgun (WGS) entry which is preliminary data.</text>
</comment>